<name>A0ABP1RFI3_9HEXA</name>
<evidence type="ECO:0000313" key="2">
    <source>
        <dbReference type="EMBL" id="CAL8127144.1"/>
    </source>
</evidence>
<accession>A0ABP1RFI3</accession>
<dbReference type="EMBL" id="CAXLJM020000072">
    <property type="protein sequence ID" value="CAL8127144.1"/>
    <property type="molecule type" value="Genomic_DNA"/>
</dbReference>
<reference evidence="2 3" key="1">
    <citation type="submission" date="2024-08" db="EMBL/GenBank/DDBJ databases">
        <authorList>
            <person name="Cucini C."/>
            <person name="Frati F."/>
        </authorList>
    </citation>
    <scope>NUCLEOTIDE SEQUENCE [LARGE SCALE GENOMIC DNA]</scope>
</reference>
<dbReference type="Proteomes" id="UP001642540">
    <property type="component" value="Unassembled WGS sequence"/>
</dbReference>
<proteinExistence type="predicted"/>
<feature type="transmembrane region" description="Helical" evidence="1">
    <location>
        <begin position="87"/>
        <end position="106"/>
    </location>
</feature>
<keyword evidence="1" id="KW-1133">Transmembrane helix</keyword>
<feature type="transmembrane region" description="Helical" evidence="1">
    <location>
        <begin position="6"/>
        <end position="30"/>
    </location>
</feature>
<evidence type="ECO:0000256" key="1">
    <source>
        <dbReference type="SAM" id="Phobius"/>
    </source>
</evidence>
<feature type="transmembrane region" description="Helical" evidence="1">
    <location>
        <begin position="55"/>
        <end position="81"/>
    </location>
</feature>
<keyword evidence="1" id="KW-0472">Membrane</keyword>
<protein>
    <recommendedName>
        <fullName evidence="4">Transmembrane protein 107</fullName>
    </recommendedName>
</protein>
<feature type="transmembrane region" description="Helical" evidence="1">
    <location>
        <begin position="118"/>
        <end position="140"/>
    </location>
</feature>
<evidence type="ECO:0008006" key="4">
    <source>
        <dbReference type="Google" id="ProtNLM"/>
    </source>
</evidence>
<sequence length="148" mass="17016">MSRLCPFRILSSSLTMICGTVLVIHSMAVLKNDNLQIDKYLSSILRERYSARFQIEVLGCSFISIIFGIAQTVGSLMYFVHEIKLNGWVWMNFSCIVAHSICLFILEQPKYILQTFTEYYMTLLANTFLSTVTLFLGILFKVYSLVKK</sequence>
<keyword evidence="1" id="KW-0812">Transmembrane</keyword>
<organism evidence="2 3">
    <name type="scientific">Orchesella dallaii</name>
    <dbReference type="NCBI Taxonomy" id="48710"/>
    <lineage>
        <taxon>Eukaryota</taxon>
        <taxon>Metazoa</taxon>
        <taxon>Ecdysozoa</taxon>
        <taxon>Arthropoda</taxon>
        <taxon>Hexapoda</taxon>
        <taxon>Collembola</taxon>
        <taxon>Entomobryomorpha</taxon>
        <taxon>Entomobryoidea</taxon>
        <taxon>Orchesellidae</taxon>
        <taxon>Orchesellinae</taxon>
        <taxon>Orchesella</taxon>
    </lineage>
</organism>
<keyword evidence="3" id="KW-1185">Reference proteome</keyword>
<evidence type="ECO:0000313" key="3">
    <source>
        <dbReference type="Proteomes" id="UP001642540"/>
    </source>
</evidence>
<gene>
    <name evidence="2" type="ORF">ODALV1_LOCUS21711</name>
</gene>
<comment type="caution">
    <text evidence="2">The sequence shown here is derived from an EMBL/GenBank/DDBJ whole genome shotgun (WGS) entry which is preliminary data.</text>
</comment>